<evidence type="ECO:0008006" key="3">
    <source>
        <dbReference type="Google" id="ProtNLM"/>
    </source>
</evidence>
<dbReference type="InterPro" id="IPR024524">
    <property type="entry name" value="DUF3800"/>
</dbReference>
<proteinExistence type="predicted"/>
<dbReference type="RefSeq" id="WP_073404086.1">
    <property type="nucleotide sequence ID" value="NZ_FQTV01000023.1"/>
</dbReference>
<gene>
    <name evidence="1" type="ORF">SAMN05444405_12334</name>
</gene>
<accession>A0A1M5H1W8</accession>
<keyword evidence="2" id="KW-1185">Reference proteome</keyword>
<organism evidence="1 2">
    <name type="scientific">Bacteroides luti</name>
    <dbReference type="NCBI Taxonomy" id="1297750"/>
    <lineage>
        <taxon>Bacteria</taxon>
        <taxon>Pseudomonadati</taxon>
        <taxon>Bacteroidota</taxon>
        <taxon>Bacteroidia</taxon>
        <taxon>Bacteroidales</taxon>
        <taxon>Bacteroidaceae</taxon>
        <taxon>Bacteroides</taxon>
    </lineage>
</organism>
<name>A0A1M5H1W8_9BACE</name>
<dbReference type="STRING" id="1297750.SAMN05444405_12334"/>
<dbReference type="OrthoDB" id="9799211at2"/>
<dbReference type="AlphaFoldDB" id="A0A1M5H1W8"/>
<dbReference type="Proteomes" id="UP000184509">
    <property type="component" value="Unassembled WGS sequence"/>
</dbReference>
<dbReference type="Pfam" id="PF12686">
    <property type="entry name" value="DUF3800"/>
    <property type="match status" value="1"/>
</dbReference>
<evidence type="ECO:0000313" key="2">
    <source>
        <dbReference type="Proteomes" id="UP000184509"/>
    </source>
</evidence>
<dbReference type="EMBL" id="FQTV01000023">
    <property type="protein sequence ID" value="SHG09923.1"/>
    <property type="molecule type" value="Genomic_DNA"/>
</dbReference>
<sequence length="230" mass="27676">MSNKTFNVYCDESTYLEHDRQPYMVYAYVSIAYNQIKLAKEQIKCIKQRHGYGNEYELKWTSISEKTFPLYKEIVDYFFMTDMNFRAVIVDKSQIDNNRPEYTFNDFYYRMYFQLLHHKMDMESTYNIYFDIKDTCSQGKLHKLQEILKWNASIRNFQFIKSYESHFLQIADVLMGAINYHLRIEKQTLEGKNVGKLKIVDIIQKHTKLPLNQTTLKCAKKFNLFFIALK</sequence>
<protein>
    <recommendedName>
        <fullName evidence="3">DUF3800 domain-containing protein</fullName>
    </recommendedName>
</protein>
<evidence type="ECO:0000313" key="1">
    <source>
        <dbReference type="EMBL" id="SHG09923.1"/>
    </source>
</evidence>
<reference evidence="1 2" key="1">
    <citation type="submission" date="2016-11" db="EMBL/GenBank/DDBJ databases">
        <authorList>
            <person name="Jaros S."/>
            <person name="Januszkiewicz K."/>
            <person name="Wedrychowicz H."/>
        </authorList>
    </citation>
    <scope>NUCLEOTIDE SEQUENCE [LARGE SCALE GENOMIC DNA]</scope>
    <source>
        <strain evidence="1 2">DSM 26991</strain>
    </source>
</reference>